<dbReference type="PANTHER" id="PTHR24305">
    <property type="entry name" value="CYTOCHROME P450"/>
    <property type="match status" value="1"/>
</dbReference>
<dbReference type="PANTHER" id="PTHR24305:SF166">
    <property type="entry name" value="CYTOCHROME P450 12A4, MITOCHONDRIAL-RELATED"/>
    <property type="match status" value="1"/>
</dbReference>
<feature type="binding site" description="axial binding residue" evidence="7">
    <location>
        <position position="465"/>
    </location>
    <ligand>
        <name>heme</name>
        <dbReference type="ChEBI" id="CHEBI:30413"/>
    </ligand>
    <ligandPart>
        <name>Fe</name>
        <dbReference type="ChEBI" id="CHEBI:18248"/>
    </ligandPart>
</feature>
<comment type="cofactor">
    <cofactor evidence="1 7">
        <name>heme</name>
        <dbReference type="ChEBI" id="CHEBI:30413"/>
    </cofactor>
</comment>
<dbReference type="GO" id="GO:0020037">
    <property type="term" value="F:heme binding"/>
    <property type="evidence" value="ECO:0007669"/>
    <property type="project" value="InterPro"/>
</dbReference>
<dbReference type="GO" id="GO:0004497">
    <property type="term" value="F:monooxygenase activity"/>
    <property type="evidence" value="ECO:0007669"/>
    <property type="project" value="UniProtKB-KW"/>
</dbReference>
<evidence type="ECO:0000256" key="7">
    <source>
        <dbReference type="PIRSR" id="PIRSR602403-1"/>
    </source>
</evidence>
<name>A0A5N6U039_ASPAV</name>
<evidence type="ECO:0000313" key="9">
    <source>
        <dbReference type="Proteomes" id="UP000325780"/>
    </source>
</evidence>
<dbReference type="GO" id="GO:0005506">
    <property type="term" value="F:iron ion binding"/>
    <property type="evidence" value="ECO:0007669"/>
    <property type="project" value="InterPro"/>
</dbReference>
<evidence type="ECO:0000313" key="8">
    <source>
        <dbReference type="EMBL" id="KAE8151987.1"/>
    </source>
</evidence>
<reference evidence="8 9" key="1">
    <citation type="submission" date="2019-04" db="EMBL/GenBank/DDBJ databases">
        <title>Friends and foes A comparative genomics study of 23 Aspergillus species from section Flavi.</title>
        <authorList>
            <consortium name="DOE Joint Genome Institute"/>
            <person name="Kjaerbolling I."/>
            <person name="Vesth T."/>
            <person name="Frisvad J.C."/>
            <person name="Nybo J.L."/>
            <person name="Theobald S."/>
            <person name="Kildgaard S."/>
            <person name="Isbrandt T."/>
            <person name="Kuo A."/>
            <person name="Sato A."/>
            <person name="Lyhne E.K."/>
            <person name="Kogle M.E."/>
            <person name="Wiebenga A."/>
            <person name="Kun R.S."/>
            <person name="Lubbers R.J."/>
            <person name="Makela M.R."/>
            <person name="Barry K."/>
            <person name="Chovatia M."/>
            <person name="Clum A."/>
            <person name="Daum C."/>
            <person name="Haridas S."/>
            <person name="He G."/>
            <person name="LaButti K."/>
            <person name="Lipzen A."/>
            <person name="Mondo S."/>
            <person name="Riley R."/>
            <person name="Salamov A."/>
            <person name="Simmons B.A."/>
            <person name="Magnuson J.K."/>
            <person name="Henrissat B."/>
            <person name="Mortensen U.H."/>
            <person name="Larsen T.O."/>
            <person name="Devries R.P."/>
            <person name="Grigoriev I.V."/>
            <person name="Machida M."/>
            <person name="Baker S.E."/>
            <person name="Andersen M.R."/>
        </authorList>
    </citation>
    <scope>NUCLEOTIDE SEQUENCE [LARGE SCALE GENOMIC DNA]</scope>
    <source>
        <strain evidence="8 9">IBT 18842</strain>
    </source>
</reference>
<dbReference type="OrthoDB" id="4502171at2759"/>
<keyword evidence="4" id="KW-0560">Oxidoreductase</keyword>
<dbReference type="Pfam" id="PF00067">
    <property type="entry name" value="p450"/>
    <property type="match status" value="1"/>
</dbReference>
<evidence type="ECO:0000256" key="6">
    <source>
        <dbReference type="ARBA" id="ARBA00023033"/>
    </source>
</evidence>
<dbReference type="CDD" id="cd00302">
    <property type="entry name" value="cytochrome_P450"/>
    <property type="match status" value="1"/>
</dbReference>
<dbReference type="InterPro" id="IPR002403">
    <property type="entry name" value="Cyt_P450_E_grp-IV"/>
</dbReference>
<dbReference type="InterPro" id="IPR001128">
    <property type="entry name" value="Cyt_P450"/>
</dbReference>
<keyword evidence="9" id="KW-1185">Reference proteome</keyword>
<dbReference type="SUPFAM" id="SSF48264">
    <property type="entry name" value="Cytochrome P450"/>
    <property type="match status" value="1"/>
</dbReference>
<dbReference type="Proteomes" id="UP000325780">
    <property type="component" value="Unassembled WGS sequence"/>
</dbReference>
<comment type="similarity">
    <text evidence="2">Belongs to the cytochrome P450 family.</text>
</comment>
<proteinExistence type="inferred from homology"/>
<evidence type="ECO:0000256" key="3">
    <source>
        <dbReference type="ARBA" id="ARBA00022723"/>
    </source>
</evidence>
<gene>
    <name evidence="8" type="ORF">BDV25DRAFT_138350</name>
</gene>
<keyword evidence="7" id="KW-0349">Heme</keyword>
<dbReference type="PRINTS" id="PR00465">
    <property type="entry name" value="EP450IV"/>
</dbReference>
<keyword evidence="6" id="KW-0503">Monooxygenase</keyword>
<keyword evidence="5 7" id="KW-0408">Iron</keyword>
<dbReference type="InterPro" id="IPR036396">
    <property type="entry name" value="Cyt_P450_sf"/>
</dbReference>
<keyword evidence="3 7" id="KW-0479">Metal-binding</keyword>
<evidence type="ECO:0000256" key="5">
    <source>
        <dbReference type="ARBA" id="ARBA00023004"/>
    </source>
</evidence>
<dbReference type="GO" id="GO:0016705">
    <property type="term" value="F:oxidoreductase activity, acting on paired donors, with incorporation or reduction of molecular oxygen"/>
    <property type="evidence" value="ECO:0007669"/>
    <property type="project" value="InterPro"/>
</dbReference>
<accession>A0A5N6U039</accession>
<dbReference type="PRINTS" id="PR00385">
    <property type="entry name" value="P450"/>
</dbReference>
<dbReference type="Gene3D" id="1.10.630.10">
    <property type="entry name" value="Cytochrome P450"/>
    <property type="match status" value="1"/>
</dbReference>
<dbReference type="EMBL" id="ML742061">
    <property type="protein sequence ID" value="KAE8151987.1"/>
    <property type="molecule type" value="Genomic_DNA"/>
</dbReference>
<evidence type="ECO:0000256" key="1">
    <source>
        <dbReference type="ARBA" id="ARBA00001971"/>
    </source>
</evidence>
<sequence>MDRTLPGFKVLPTSGIASRVVHLFLSVLRYISQIIFHCVANVFSNPFPKLPRVYGYPILGLLPQSCNDGLPASTRDLFEAAAHDGASWAWIGPLPLVYIRDPSLIRKVFVENEHRISRVGSNGRGPFSILERTVGDMVLTAEGEQWSKWHRSFVKNVNTTPAHKRYYPNILRIAGRHVEKLRIQKSGDDIFHAVQDFSLDAAWSLALGIDDAAASSVNLLKTFAQFSLYPGNLSHLWRHRIRNMIWGRPNGAADTIEQSMKHRIDTCLKAFLEGHIAQLNPDIPDRNGRFSFLQDVSRASGGTAQNPITGDVMAQARQMFVFGHEASASLVFWAMYEVSLHPDVARNIRSELLAHGWSKDNANFETLRELSYLDAVFNEVLRVHPPVLNTARLVDQPIELQTRNSDAVIIPRDTMVISSIHFLHHDSQVWEHADAFRPERWKDLLPNALENKCEYIPFLAGRRRCPSSNFVALQVKVMLAMLFSQLDLELPGVENMEDKLDIVVRPSQPVKYVVRELQ</sequence>
<dbReference type="InterPro" id="IPR050121">
    <property type="entry name" value="Cytochrome_P450_monoxygenase"/>
</dbReference>
<protein>
    <submittedName>
        <fullName evidence="8">Cytochrome P450</fullName>
    </submittedName>
</protein>
<evidence type="ECO:0000256" key="2">
    <source>
        <dbReference type="ARBA" id="ARBA00010617"/>
    </source>
</evidence>
<dbReference type="AlphaFoldDB" id="A0A5N6U039"/>
<evidence type="ECO:0000256" key="4">
    <source>
        <dbReference type="ARBA" id="ARBA00023002"/>
    </source>
</evidence>
<organism evidence="8 9">
    <name type="scientific">Aspergillus avenaceus</name>
    <dbReference type="NCBI Taxonomy" id="36643"/>
    <lineage>
        <taxon>Eukaryota</taxon>
        <taxon>Fungi</taxon>
        <taxon>Dikarya</taxon>
        <taxon>Ascomycota</taxon>
        <taxon>Pezizomycotina</taxon>
        <taxon>Eurotiomycetes</taxon>
        <taxon>Eurotiomycetidae</taxon>
        <taxon>Eurotiales</taxon>
        <taxon>Aspergillaceae</taxon>
        <taxon>Aspergillus</taxon>
        <taxon>Aspergillus subgen. Circumdati</taxon>
    </lineage>
</organism>